<reference evidence="8" key="1">
    <citation type="journal article" date="2019" name="Int. J. Syst. Evol. Microbiol.">
        <title>The Global Catalogue of Microorganisms (GCM) 10K type strain sequencing project: providing services to taxonomists for standard genome sequencing and annotation.</title>
        <authorList>
            <consortium name="The Broad Institute Genomics Platform"/>
            <consortium name="The Broad Institute Genome Sequencing Center for Infectious Disease"/>
            <person name="Wu L."/>
            <person name="Ma J."/>
        </authorList>
    </citation>
    <scope>NUCLEOTIDE SEQUENCE [LARGE SCALE GENOMIC DNA]</scope>
    <source>
        <strain evidence="8">CGMCC 1.12192</strain>
    </source>
</reference>
<feature type="transmembrane region" description="Helical" evidence="5">
    <location>
        <begin position="242"/>
        <end position="259"/>
    </location>
</feature>
<dbReference type="RefSeq" id="WP_307834910.1">
    <property type="nucleotide sequence ID" value="NZ_JAFBBW010000001.1"/>
</dbReference>
<dbReference type="InterPro" id="IPR011701">
    <property type="entry name" value="MFS"/>
</dbReference>
<keyword evidence="4 5" id="KW-0472">Membrane</keyword>
<keyword evidence="8" id="KW-1185">Reference proteome</keyword>
<feature type="transmembrane region" description="Helical" evidence="5">
    <location>
        <begin position="404"/>
        <end position="427"/>
    </location>
</feature>
<dbReference type="InterPro" id="IPR020846">
    <property type="entry name" value="MFS_dom"/>
</dbReference>
<accession>A0ABV9R8X7</accession>
<dbReference type="EMBL" id="JBHSJC010000001">
    <property type="protein sequence ID" value="MFC4828800.1"/>
    <property type="molecule type" value="Genomic_DNA"/>
</dbReference>
<evidence type="ECO:0000256" key="1">
    <source>
        <dbReference type="ARBA" id="ARBA00004651"/>
    </source>
</evidence>
<dbReference type="PANTHER" id="PTHR23501:SF154">
    <property type="entry name" value="MULTIDRUG-EFFLUX TRANSPORTER RV1634-RELATED"/>
    <property type="match status" value="1"/>
</dbReference>
<feature type="transmembrane region" description="Helical" evidence="5">
    <location>
        <begin position="117"/>
        <end position="138"/>
    </location>
</feature>
<feature type="transmembrane region" description="Helical" evidence="5">
    <location>
        <begin position="32"/>
        <end position="54"/>
    </location>
</feature>
<evidence type="ECO:0000313" key="8">
    <source>
        <dbReference type="Proteomes" id="UP001595960"/>
    </source>
</evidence>
<comment type="caution">
    <text evidence="7">The sequence shown here is derived from an EMBL/GenBank/DDBJ whole genome shotgun (WGS) entry which is preliminary data.</text>
</comment>
<feature type="transmembrane region" description="Helical" evidence="5">
    <location>
        <begin position="433"/>
        <end position="452"/>
    </location>
</feature>
<feature type="transmembrane region" description="Helical" evidence="5">
    <location>
        <begin position="213"/>
        <end position="236"/>
    </location>
</feature>
<feature type="transmembrane region" description="Helical" evidence="5">
    <location>
        <begin position="339"/>
        <end position="360"/>
    </location>
</feature>
<feature type="transmembrane region" description="Helical" evidence="5">
    <location>
        <begin position="93"/>
        <end position="111"/>
    </location>
</feature>
<feature type="transmembrane region" description="Helical" evidence="5">
    <location>
        <begin position="305"/>
        <end position="327"/>
    </location>
</feature>
<protein>
    <submittedName>
        <fullName evidence="7">MFS transporter</fullName>
    </submittedName>
</protein>
<proteinExistence type="predicted"/>
<sequence length="458" mass="47209">MTDRTASAPSEPDAAVGGPLARPWRWLSIGMFSLIFLAAFEALAVTTVMPIVAADLDGRSLYAVAFSVPLAAGVVGMVIAGNWSDRSGPLPPLLAAAALFVSGLVIAGLAPNMPILVLGRFVHGLGGAAVTVPLYVIVARVYPAAVRARVFAGFAAAWVIPSIIGPAVAGFIAERLDWRWVFLGVIALVVPAGAMMLVPLLRVLDRVQGDPAVAWSGTRIAWAVVAAAAALALGLAKELPEPWRWLTAAAAIGVAILAVRPLVPPGTVRAARGMPATVLMRAIVAGAFFGSEIYLPYLLMERYEFSASLAGAVLTGAGISWAAASWLQGRLGERVSHADAVRIGAALLAVSLLAVLAVAAFSLPPLVAFAAWTLSGAAMGFMYPRFSVSVLEQSRQESQGFNSAALNIGEALGSAIALAITALVASVLGPEAFAAEFLVTAAIAIVGVLLASRVRPRM</sequence>
<dbReference type="PROSITE" id="PS50850">
    <property type="entry name" value="MFS"/>
    <property type="match status" value="1"/>
</dbReference>
<evidence type="ECO:0000259" key="6">
    <source>
        <dbReference type="PROSITE" id="PS50850"/>
    </source>
</evidence>
<evidence type="ECO:0000313" key="7">
    <source>
        <dbReference type="EMBL" id="MFC4828800.1"/>
    </source>
</evidence>
<evidence type="ECO:0000256" key="4">
    <source>
        <dbReference type="ARBA" id="ARBA00023136"/>
    </source>
</evidence>
<organism evidence="7 8">
    <name type="scientific">Agromyces aurantiacus</name>
    <dbReference type="NCBI Taxonomy" id="165814"/>
    <lineage>
        <taxon>Bacteria</taxon>
        <taxon>Bacillati</taxon>
        <taxon>Actinomycetota</taxon>
        <taxon>Actinomycetes</taxon>
        <taxon>Micrococcales</taxon>
        <taxon>Microbacteriaceae</taxon>
        <taxon>Agromyces</taxon>
    </lineage>
</organism>
<feature type="domain" description="Major facilitator superfamily (MFS) profile" evidence="6">
    <location>
        <begin position="27"/>
        <end position="458"/>
    </location>
</feature>
<dbReference type="InterPro" id="IPR036259">
    <property type="entry name" value="MFS_trans_sf"/>
</dbReference>
<dbReference type="Gene3D" id="1.20.1250.20">
    <property type="entry name" value="MFS general substrate transporter like domains"/>
    <property type="match status" value="1"/>
</dbReference>
<feature type="transmembrane region" description="Helical" evidence="5">
    <location>
        <begin position="178"/>
        <end position="201"/>
    </location>
</feature>
<dbReference type="PANTHER" id="PTHR23501">
    <property type="entry name" value="MAJOR FACILITATOR SUPERFAMILY"/>
    <property type="match status" value="1"/>
</dbReference>
<dbReference type="Pfam" id="PF07690">
    <property type="entry name" value="MFS_1"/>
    <property type="match status" value="1"/>
</dbReference>
<dbReference type="SUPFAM" id="SSF103473">
    <property type="entry name" value="MFS general substrate transporter"/>
    <property type="match status" value="1"/>
</dbReference>
<feature type="transmembrane region" description="Helical" evidence="5">
    <location>
        <begin position="366"/>
        <end position="383"/>
    </location>
</feature>
<name>A0ABV9R8X7_9MICO</name>
<gene>
    <name evidence="7" type="ORF">ACFPER_08385</name>
</gene>
<dbReference type="PRINTS" id="PR01036">
    <property type="entry name" value="TCRTETB"/>
</dbReference>
<keyword evidence="2 5" id="KW-0812">Transmembrane</keyword>
<dbReference type="Proteomes" id="UP001595960">
    <property type="component" value="Unassembled WGS sequence"/>
</dbReference>
<evidence type="ECO:0000256" key="3">
    <source>
        <dbReference type="ARBA" id="ARBA00022989"/>
    </source>
</evidence>
<keyword evidence="3 5" id="KW-1133">Transmembrane helix</keyword>
<feature type="transmembrane region" description="Helical" evidence="5">
    <location>
        <begin position="279"/>
        <end position="299"/>
    </location>
</feature>
<evidence type="ECO:0000256" key="2">
    <source>
        <dbReference type="ARBA" id="ARBA00022692"/>
    </source>
</evidence>
<feature type="transmembrane region" description="Helical" evidence="5">
    <location>
        <begin position="60"/>
        <end position="81"/>
    </location>
</feature>
<dbReference type="Gene3D" id="1.20.1720.10">
    <property type="entry name" value="Multidrug resistance protein D"/>
    <property type="match status" value="1"/>
</dbReference>
<comment type="subcellular location">
    <subcellularLocation>
        <location evidence="1">Cell membrane</location>
        <topology evidence="1">Multi-pass membrane protein</topology>
    </subcellularLocation>
</comment>
<feature type="transmembrane region" description="Helical" evidence="5">
    <location>
        <begin position="150"/>
        <end position="172"/>
    </location>
</feature>
<evidence type="ECO:0000256" key="5">
    <source>
        <dbReference type="SAM" id="Phobius"/>
    </source>
</evidence>